<dbReference type="Pfam" id="PF21687">
    <property type="entry name" value="T2SSK_1st"/>
    <property type="match status" value="1"/>
</dbReference>
<dbReference type="RefSeq" id="WP_101826660.1">
    <property type="nucleotide sequence ID" value="NZ_PJZH01000031.1"/>
</dbReference>
<dbReference type="EMBL" id="PJZH01000031">
    <property type="protein sequence ID" value="PLR30380.1"/>
    <property type="molecule type" value="Genomic_DNA"/>
</dbReference>
<protein>
    <recommendedName>
        <fullName evidence="10">Type II secretion system protein K</fullName>
    </recommendedName>
</protein>
<evidence type="ECO:0000256" key="7">
    <source>
        <dbReference type="ARBA" id="ARBA00022927"/>
    </source>
</evidence>
<dbReference type="SUPFAM" id="SSF158544">
    <property type="entry name" value="GspK insert domain-like"/>
    <property type="match status" value="2"/>
</dbReference>
<keyword evidence="9 10" id="KW-0472">Membrane</keyword>
<evidence type="ECO:0000256" key="2">
    <source>
        <dbReference type="ARBA" id="ARBA00007246"/>
    </source>
</evidence>
<dbReference type="OrthoDB" id="9788973at2"/>
<feature type="domain" description="T2SS protein K first SAM-like" evidence="13">
    <location>
        <begin position="101"/>
        <end position="209"/>
    </location>
</feature>
<organism evidence="14 15">
    <name type="scientific">Chimaeribacter coloradensis</name>
    <dbReference type="NCBI Taxonomy" id="2060068"/>
    <lineage>
        <taxon>Bacteria</taxon>
        <taxon>Pseudomonadati</taxon>
        <taxon>Pseudomonadota</taxon>
        <taxon>Gammaproteobacteria</taxon>
        <taxon>Enterobacterales</taxon>
        <taxon>Yersiniaceae</taxon>
        <taxon>Chimaeribacter</taxon>
    </lineage>
</organism>
<feature type="domain" description="T2SS protein K second SAM-like" evidence="12">
    <location>
        <begin position="215"/>
        <end position="263"/>
    </location>
</feature>
<sequence>MKLQKGVALIVVMLLLAVMAALAGEMAVRFTTSIKRASYQQDNLQLMSLITSAEQLATANLLQDLNDNPKFLSSDHYWAQPQKISPAAGLNIEWQVWDEQACFNLNSLNNVSSDVKDDIPYNQQVFEALLLINGVTKAQAGAIIDAIADYIDSDTVARPGGAEDEYYLREKPPRLAANQLFYSVTELSQIKGITPKLYQALRPQLCALPSTKQQININTLTKQQAPLLSALSLEQFSTEDAIRLLARRPKMGWVALNQFNTQLDNQFPASDKNWAPLNSVLAVTSRYFSITSTASDNDQQLTLSSRLYYDEKKGEIRLFSRHID</sequence>
<keyword evidence="3 10" id="KW-0813">Transport</keyword>
<keyword evidence="6" id="KW-0812">Transmembrane</keyword>
<comment type="caution">
    <text evidence="14">The sequence shown here is derived from an EMBL/GenBank/DDBJ whole genome shotgun (WGS) entry which is preliminary data.</text>
</comment>
<evidence type="ECO:0000256" key="9">
    <source>
        <dbReference type="ARBA" id="ARBA00023136"/>
    </source>
</evidence>
<keyword evidence="8" id="KW-1133">Transmembrane helix</keyword>
<evidence type="ECO:0000259" key="12">
    <source>
        <dbReference type="Pfam" id="PF03934"/>
    </source>
</evidence>
<accession>A0A2N5DU97</accession>
<evidence type="ECO:0000256" key="4">
    <source>
        <dbReference type="ARBA" id="ARBA00022475"/>
    </source>
</evidence>
<name>A0A2N5DU97_9GAMM</name>
<dbReference type="InterPro" id="IPR045584">
    <property type="entry name" value="Pilin-like"/>
</dbReference>
<dbReference type="Proteomes" id="UP000234503">
    <property type="component" value="Unassembled WGS sequence"/>
</dbReference>
<dbReference type="Gene3D" id="1.10.40.60">
    <property type="entry name" value="EpsJ-like"/>
    <property type="match status" value="2"/>
</dbReference>
<evidence type="ECO:0000259" key="13">
    <source>
        <dbReference type="Pfam" id="PF21687"/>
    </source>
</evidence>
<evidence type="ECO:0000256" key="8">
    <source>
        <dbReference type="ARBA" id="ARBA00022989"/>
    </source>
</evidence>
<reference evidence="14 15" key="1">
    <citation type="submission" date="2017-12" db="EMBL/GenBank/DDBJ databases">
        <title>Characterization of six clinical isolates of Enterochimera gen. nov., a novel genus of the Yersiniaciae family and the three species Enterochimera arupensis sp. nov., Enterochimera coloradensis sp. nov, and Enterochimera californica sp. nov.</title>
        <authorList>
            <person name="Rossi A."/>
            <person name="Fisher M."/>
        </authorList>
    </citation>
    <scope>NUCLEOTIDE SEQUENCE [LARGE SCALE GENOMIC DNA]</scope>
    <source>
        <strain evidence="15">2016-Iso4</strain>
    </source>
</reference>
<dbReference type="GO" id="GO:0005886">
    <property type="term" value="C:plasma membrane"/>
    <property type="evidence" value="ECO:0007669"/>
    <property type="project" value="UniProtKB-SubCell"/>
</dbReference>
<evidence type="ECO:0000313" key="15">
    <source>
        <dbReference type="Proteomes" id="UP000234503"/>
    </source>
</evidence>
<gene>
    <name evidence="14" type="ORF">CYR32_18725</name>
</gene>
<dbReference type="NCBIfam" id="NF037980">
    <property type="entry name" value="T2SS_GspK"/>
    <property type="match status" value="1"/>
</dbReference>
<feature type="chain" id="PRO_5014969626" description="Type II secretion system protein K" evidence="11">
    <location>
        <begin position="24"/>
        <end position="324"/>
    </location>
</feature>
<dbReference type="GO" id="GO:0009306">
    <property type="term" value="P:protein secretion"/>
    <property type="evidence" value="ECO:0007669"/>
    <property type="project" value="InterPro"/>
</dbReference>
<feature type="signal peptide" evidence="11">
    <location>
        <begin position="1"/>
        <end position="23"/>
    </location>
</feature>
<dbReference type="Pfam" id="PF03934">
    <property type="entry name" value="T2SSK"/>
    <property type="match status" value="1"/>
</dbReference>
<dbReference type="Gene3D" id="3.30.1300.30">
    <property type="entry name" value="GSPII I/J protein-like"/>
    <property type="match status" value="1"/>
</dbReference>
<comment type="subcellular location">
    <subcellularLocation>
        <location evidence="1 10">Cell inner membrane</location>
    </subcellularLocation>
</comment>
<dbReference type="PANTHER" id="PTHR38831:SF1">
    <property type="entry name" value="TYPE II SECRETION SYSTEM PROTEIN K-RELATED"/>
    <property type="match status" value="1"/>
</dbReference>
<dbReference type="InterPro" id="IPR049031">
    <property type="entry name" value="T2SSK_SAM-like_1st"/>
</dbReference>
<dbReference type="InterPro" id="IPR005628">
    <property type="entry name" value="GspK"/>
</dbReference>
<keyword evidence="4 10" id="KW-1003">Cell membrane</keyword>
<comment type="similarity">
    <text evidence="2 10">Belongs to the GSP K family.</text>
</comment>
<dbReference type="InterPro" id="IPR038072">
    <property type="entry name" value="GspK_central_sf"/>
</dbReference>
<evidence type="ECO:0000256" key="6">
    <source>
        <dbReference type="ARBA" id="ARBA00022692"/>
    </source>
</evidence>
<evidence type="ECO:0000256" key="11">
    <source>
        <dbReference type="SAM" id="SignalP"/>
    </source>
</evidence>
<dbReference type="PANTHER" id="PTHR38831">
    <property type="entry name" value="TYPE II SECRETION SYSTEM PROTEIN K"/>
    <property type="match status" value="1"/>
</dbReference>
<evidence type="ECO:0000256" key="5">
    <source>
        <dbReference type="ARBA" id="ARBA00022519"/>
    </source>
</evidence>
<evidence type="ECO:0000256" key="10">
    <source>
        <dbReference type="PIRNR" id="PIRNR002786"/>
    </source>
</evidence>
<keyword evidence="7" id="KW-0653">Protein transport</keyword>
<dbReference type="SUPFAM" id="SSF54523">
    <property type="entry name" value="Pili subunits"/>
    <property type="match status" value="1"/>
</dbReference>
<dbReference type="InterPro" id="IPR049179">
    <property type="entry name" value="T2SSK_SAM-like_2nd"/>
</dbReference>
<evidence type="ECO:0000313" key="14">
    <source>
        <dbReference type="EMBL" id="PLR30380.1"/>
    </source>
</evidence>
<evidence type="ECO:0000256" key="1">
    <source>
        <dbReference type="ARBA" id="ARBA00004533"/>
    </source>
</evidence>
<keyword evidence="11" id="KW-0732">Signal</keyword>
<keyword evidence="15" id="KW-1185">Reference proteome</keyword>
<dbReference type="PIRSF" id="PIRSF002786">
    <property type="entry name" value="XcpX"/>
    <property type="match status" value="1"/>
</dbReference>
<evidence type="ECO:0000256" key="3">
    <source>
        <dbReference type="ARBA" id="ARBA00022448"/>
    </source>
</evidence>
<proteinExistence type="inferred from homology"/>
<keyword evidence="5 10" id="KW-0997">Cell inner membrane</keyword>
<dbReference type="AlphaFoldDB" id="A0A2N5DU97"/>